<evidence type="ECO:0000256" key="5">
    <source>
        <dbReference type="SAM" id="MobiDB-lite"/>
    </source>
</evidence>
<reference evidence="7" key="1">
    <citation type="submission" date="2022-07" db="EMBL/GenBank/DDBJ databases">
        <authorList>
            <person name="Trinca V."/>
            <person name="Uliana J.V.C."/>
            <person name="Torres T.T."/>
            <person name="Ward R.J."/>
            <person name="Monesi N."/>
        </authorList>
    </citation>
    <scope>NUCLEOTIDE SEQUENCE</scope>
    <source>
        <strain evidence="7">HSMRA1968</strain>
        <tissue evidence="7">Whole embryos</tissue>
    </source>
</reference>
<dbReference type="GO" id="GO:0072380">
    <property type="term" value="C:TRC complex"/>
    <property type="evidence" value="ECO:0007669"/>
    <property type="project" value="TreeGrafter"/>
</dbReference>
<evidence type="ECO:0000313" key="7">
    <source>
        <dbReference type="EMBL" id="KAJ6636715.1"/>
    </source>
</evidence>
<dbReference type="Gene3D" id="1.25.40.10">
    <property type="entry name" value="Tetratricopeptide repeat domain"/>
    <property type="match status" value="1"/>
</dbReference>
<feature type="region of interest" description="Disordered" evidence="5">
    <location>
        <begin position="299"/>
        <end position="326"/>
    </location>
</feature>
<dbReference type="InterPro" id="IPR019734">
    <property type="entry name" value="TPR_rpt"/>
</dbReference>
<name>A0A9Q0RWG7_9DIPT</name>
<dbReference type="InterPro" id="IPR011990">
    <property type="entry name" value="TPR-like_helical_dom_sf"/>
</dbReference>
<dbReference type="SUPFAM" id="SSF48452">
    <property type="entry name" value="TPR-like"/>
    <property type="match status" value="1"/>
</dbReference>
<evidence type="ECO:0000256" key="1">
    <source>
        <dbReference type="ARBA" id="ARBA00008175"/>
    </source>
</evidence>
<evidence type="ECO:0000313" key="8">
    <source>
        <dbReference type="Proteomes" id="UP001151699"/>
    </source>
</evidence>
<feature type="domain" description="SGTA homodimerisation" evidence="6">
    <location>
        <begin position="7"/>
        <end position="56"/>
    </location>
</feature>
<dbReference type="Gene3D" id="1.20.5.420">
    <property type="entry name" value="Immunoglobulin FC, subunit C"/>
    <property type="match status" value="1"/>
</dbReference>
<organism evidence="7 8">
    <name type="scientific">Pseudolycoriella hygida</name>
    <dbReference type="NCBI Taxonomy" id="35572"/>
    <lineage>
        <taxon>Eukaryota</taxon>
        <taxon>Metazoa</taxon>
        <taxon>Ecdysozoa</taxon>
        <taxon>Arthropoda</taxon>
        <taxon>Hexapoda</taxon>
        <taxon>Insecta</taxon>
        <taxon>Pterygota</taxon>
        <taxon>Neoptera</taxon>
        <taxon>Endopterygota</taxon>
        <taxon>Diptera</taxon>
        <taxon>Nematocera</taxon>
        <taxon>Sciaroidea</taxon>
        <taxon>Sciaridae</taxon>
        <taxon>Pseudolycoriella</taxon>
    </lineage>
</organism>
<feature type="repeat" description="TPR" evidence="4">
    <location>
        <begin position="127"/>
        <end position="160"/>
    </location>
</feature>
<dbReference type="PANTHER" id="PTHR45831">
    <property type="entry name" value="LD24721P"/>
    <property type="match status" value="1"/>
</dbReference>
<dbReference type="PANTHER" id="PTHR45831:SF2">
    <property type="entry name" value="LD24721P"/>
    <property type="match status" value="1"/>
</dbReference>
<evidence type="ECO:0000256" key="4">
    <source>
        <dbReference type="PROSITE-ProRule" id="PRU00339"/>
    </source>
</evidence>
<dbReference type="GO" id="GO:0006620">
    <property type="term" value="P:post-translational protein targeting to endoplasmic reticulum membrane"/>
    <property type="evidence" value="ECO:0007669"/>
    <property type="project" value="TreeGrafter"/>
</dbReference>
<dbReference type="GO" id="GO:0016020">
    <property type="term" value="C:membrane"/>
    <property type="evidence" value="ECO:0007669"/>
    <property type="project" value="TreeGrafter"/>
</dbReference>
<keyword evidence="8" id="KW-1185">Reference proteome</keyword>
<protein>
    <submittedName>
        <fullName evidence="7">Small glutamine-rich tetratricopeptide repeat-containing protein alpha</fullName>
    </submittedName>
</protein>
<comment type="caution">
    <text evidence="7">The sequence shown here is derived from an EMBL/GenBank/DDBJ whole genome shotgun (WGS) entry which is preliminary data.</text>
</comment>
<feature type="repeat" description="TPR" evidence="4">
    <location>
        <begin position="161"/>
        <end position="194"/>
    </location>
</feature>
<dbReference type="InterPro" id="IPR032374">
    <property type="entry name" value="SGTA_dimer"/>
</dbReference>
<sequence>MSDLEAKYFVRSFLNFIQNQIAERNFSADIVESLEVAQQCLETAYDLPNGDPEGQASQSEFDENHPMAAVNLFELFQNSCIGVKISPERKLEAENIKNEGNCLMKEEKYQEALIAYSRAISLDATNPVFYCNRAAAYSRLGDYQKAADDCKMSLRYDPSYSKAYGRLGIAYSKLNNPKAALEAYQKAIDLDPDNVDYQNNMSVTKQRLEEMNNAPTTAPPNPLAGFPNIGNIDLSAAFNNPAFTNLAQRFMTDPTMHDMISSLQNNSSMESIFETGQQLVSQLQNQNPELFNSLRQQMSNVARGGTGDGNNPGTDGTPPNNQPPSH</sequence>
<comment type="similarity">
    <text evidence="1">Belongs to the SGT family.</text>
</comment>
<evidence type="ECO:0000256" key="2">
    <source>
        <dbReference type="ARBA" id="ARBA00022737"/>
    </source>
</evidence>
<dbReference type="GO" id="GO:0060090">
    <property type="term" value="F:molecular adaptor activity"/>
    <property type="evidence" value="ECO:0007669"/>
    <property type="project" value="TreeGrafter"/>
</dbReference>
<dbReference type="SMART" id="SM00028">
    <property type="entry name" value="TPR"/>
    <property type="match status" value="3"/>
</dbReference>
<dbReference type="Pfam" id="PF00515">
    <property type="entry name" value="TPR_1"/>
    <property type="match status" value="1"/>
</dbReference>
<dbReference type="EMBL" id="WJQU01000004">
    <property type="protein sequence ID" value="KAJ6636715.1"/>
    <property type="molecule type" value="Genomic_DNA"/>
</dbReference>
<proteinExistence type="inferred from homology"/>
<dbReference type="PROSITE" id="PS50293">
    <property type="entry name" value="TPR_REGION"/>
    <property type="match status" value="1"/>
</dbReference>
<gene>
    <name evidence="7" type="primary">SGTA</name>
    <name evidence="7" type="ORF">Bhyg_15308</name>
</gene>
<feature type="repeat" description="TPR" evidence="4">
    <location>
        <begin position="93"/>
        <end position="126"/>
    </location>
</feature>
<dbReference type="AlphaFoldDB" id="A0A9Q0RWG7"/>
<dbReference type="InterPro" id="IPR047150">
    <property type="entry name" value="SGT"/>
</dbReference>
<keyword evidence="2" id="KW-0677">Repeat</keyword>
<evidence type="ECO:0000259" key="6">
    <source>
        <dbReference type="Pfam" id="PF16546"/>
    </source>
</evidence>
<dbReference type="Pfam" id="PF13414">
    <property type="entry name" value="TPR_11"/>
    <property type="match status" value="1"/>
</dbReference>
<evidence type="ECO:0000256" key="3">
    <source>
        <dbReference type="ARBA" id="ARBA00022803"/>
    </source>
</evidence>
<dbReference type="OrthoDB" id="2335338at2759"/>
<keyword evidence="3 4" id="KW-0802">TPR repeat</keyword>
<accession>A0A9Q0RWG7</accession>
<dbReference type="Pfam" id="PF16546">
    <property type="entry name" value="SGTA_dimer"/>
    <property type="match status" value="1"/>
</dbReference>
<dbReference type="PROSITE" id="PS50005">
    <property type="entry name" value="TPR"/>
    <property type="match status" value="3"/>
</dbReference>
<dbReference type="Proteomes" id="UP001151699">
    <property type="component" value="Chromosome C"/>
</dbReference>